<name>A0ABM8YLT9_9BACI</name>
<reference evidence="1 2" key="1">
    <citation type="submission" date="2021-10" db="EMBL/GenBank/DDBJ databases">
        <authorList>
            <person name="Criscuolo A."/>
        </authorList>
    </citation>
    <scope>NUCLEOTIDE SEQUENCE [LARGE SCALE GENOMIC DNA]</scope>
    <source>
        <strain evidence="2">CIP 111883</strain>
    </source>
</reference>
<gene>
    <name evidence="1" type="ORF">BACCIP111883_01618</name>
</gene>
<protein>
    <submittedName>
        <fullName evidence="1">Uncharacterized protein</fullName>
    </submittedName>
</protein>
<dbReference type="Proteomes" id="UP000789833">
    <property type="component" value="Unassembled WGS sequence"/>
</dbReference>
<dbReference type="RefSeq" id="WP_230500756.1">
    <property type="nucleotide sequence ID" value="NZ_CAKJTJ010000006.1"/>
</dbReference>
<accession>A0ABM8YLT9</accession>
<comment type="caution">
    <text evidence="1">The sequence shown here is derived from an EMBL/GenBank/DDBJ whole genome shotgun (WGS) entry which is preliminary data.</text>
</comment>
<evidence type="ECO:0000313" key="1">
    <source>
        <dbReference type="EMBL" id="CAG9620847.1"/>
    </source>
</evidence>
<proteinExistence type="predicted"/>
<keyword evidence="2" id="KW-1185">Reference proteome</keyword>
<sequence>MKRVEIPFSSNSGEQQAMAASGGCISFKPNGKVVFQFPSQEHYESYKSLIKGDK</sequence>
<dbReference type="EMBL" id="CAKJTJ010000006">
    <property type="protein sequence ID" value="CAG9620847.1"/>
    <property type="molecule type" value="Genomic_DNA"/>
</dbReference>
<organism evidence="1 2">
    <name type="scientific">Sutcliffiella rhizosphaerae</name>
    <dbReference type="NCBI Taxonomy" id="2880967"/>
    <lineage>
        <taxon>Bacteria</taxon>
        <taxon>Bacillati</taxon>
        <taxon>Bacillota</taxon>
        <taxon>Bacilli</taxon>
        <taxon>Bacillales</taxon>
        <taxon>Bacillaceae</taxon>
        <taxon>Sutcliffiella</taxon>
    </lineage>
</organism>
<evidence type="ECO:0000313" key="2">
    <source>
        <dbReference type="Proteomes" id="UP000789833"/>
    </source>
</evidence>